<dbReference type="GO" id="GO:0016747">
    <property type="term" value="F:acyltransferase activity, transferring groups other than amino-acyl groups"/>
    <property type="evidence" value="ECO:0007669"/>
    <property type="project" value="InterPro"/>
</dbReference>
<dbReference type="AlphaFoldDB" id="A0AA40P326"/>
<dbReference type="EMBL" id="LJRO01000353">
    <property type="protein sequence ID" value="KPY95386.1"/>
    <property type="molecule type" value="Genomic_DNA"/>
</dbReference>
<dbReference type="SUPFAM" id="SSF55729">
    <property type="entry name" value="Acyl-CoA N-acyltransferases (Nat)"/>
    <property type="match status" value="1"/>
</dbReference>
<dbReference type="Pfam" id="PF00583">
    <property type="entry name" value="Acetyltransf_1"/>
    <property type="match status" value="1"/>
</dbReference>
<organism evidence="2 3">
    <name type="scientific">Pseudomonas tremae</name>
    <dbReference type="NCBI Taxonomy" id="200454"/>
    <lineage>
        <taxon>Bacteria</taxon>
        <taxon>Pseudomonadati</taxon>
        <taxon>Pseudomonadota</taxon>
        <taxon>Gammaproteobacteria</taxon>
        <taxon>Pseudomonadales</taxon>
        <taxon>Pseudomonadaceae</taxon>
        <taxon>Pseudomonas</taxon>
    </lineage>
</organism>
<protein>
    <recommendedName>
        <fullName evidence="1">N-acetyltransferase domain-containing protein</fullName>
    </recommendedName>
</protein>
<evidence type="ECO:0000313" key="3">
    <source>
        <dbReference type="Proteomes" id="UP000050523"/>
    </source>
</evidence>
<evidence type="ECO:0000259" key="1">
    <source>
        <dbReference type="PROSITE" id="PS51186"/>
    </source>
</evidence>
<dbReference type="PROSITE" id="PS51186">
    <property type="entry name" value="GNAT"/>
    <property type="match status" value="1"/>
</dbReference>
<dbReference type="Gene3D" id="3.40.630.30">
    <property type="match status" value="1"/>
</dbReference>
<dbReference type="InterPro" id="IPR000182">
    <property type="entry name" value="GNAT_dom"/>
</dbReference>
<dbReference type="CDD" id="cd04301">
    <property type="entry name" value="NAT_SF"/>
    <property type="match status" value="1"/>
</dbReference>
<proteinExistence type="predicted"/>
<dbReference type="Proteomes" id="UP000050523">
    <property type="component" value="Unassembled WGS sequence"/>
</dbReference>
<gene>
    <name evidence="2" type="ORF">ALO43_02018</name>
</gene>
<evidence type="ECO:0000313" key="2">
    <source>
        <dbReference type="EMBL" id="KPY95386.1"/>
    </source>
</evidence>
<reference evidence="2 3" key="1">
    <citation type="submission" date="2015-09" db="EMBL/GenBank/DDBJ databases">
        <title>Genome announcement of multiple Pseudomonas syringae strains.</title>
        <authorList>
            <person name="Thakur S."/>
            <person name="Wang P.W."/>
            <person name="Gong Y."/>
            <person name="Weir B.S."/>
            <person name="Guttman D.S."/>
        </authorList>
    </citation>
    <scope>NUCLEOTIDE SEQUENCE [LARGE SCALE GENOMIC DNA]</scope>
    <source>
        <strain evidence="2 3">ICMP9151</strain>
    </source>
</reference>
<feature type="domain" description="N-acetyltransferase" evidence="1">
    <location>
        <begin position="1"/>
        <end position="172"/>
    </location>
</feature>
<dbReference type="PANTHER" id="PTHR43072:SF52">
    <property type="entry name" value="GCN5-RELATED N-ACETYLTRANSFERASE"/>
    <property type="match status" value="1"/>
</dbReference>
<dbReference type="InterPro" id="IPR016181">
    <property type="entry name" value="Acyl_CoA_acyltransferase"/>
</dbReference>
<dbReference type="PANTHER" id="PTHR43072">
    <property type="entry name" value="N-ACETYLTRANSFERASE"/>
    <property type="match status" value="1"/>
</dbReference>
<name>A0AA40P326_9PSED</name>
<sequence length="181" mass="20549">MMIRRALPSDANAIARVHIGSWQDAYRDLMPAEYLSSLETTLAQRESFWARSIESDEPCVLVAELHEQVVGWISVGASRDEDATTDTAGEVMAIYVLARHWQTGVGLALWKAGLQWLMEQEYQRLTLWVLARNERAIRFYRRAGCVEETGSERTLERGGVTLAEVRYGLALPDQVRLDRLP</sequence>
<accession>A0AA40P326</accession>
<comment type="caution">
    <text evidence="2">The sequence shown here is derived from an EMBL/GenBank/DDBJ whole genome shotgun (WGS) entry which is preliminary data.</text>
</comment>